<sequence length="90" mass="10075">MDYRYRHWGSVFNAYTGTPFQKTYRSPVHLVLILRAISQGTPTAQLTDSGAIASTYPRSGTDCRGGRWNLKVPSLGTKFVTFKFSEMSGH</sequence>
<organism evidence="1 2">
    <name type="scientific">Gemmata massiliana</name>
    <dbReference type="NCBI Taxonomy" id="1210884"/>
    <lineage>
        <taxon>Bacteria</taxon>
        <taxon>Pseudomonadati</taxon>
        <taxon>Planctomycetota</taxon>
        <taxon>Planctomycetia</taxon>
        <taxon>Gemmatales</taxon>
        <taxon>Gemmataceae</taxon>
        <taxon>Gemmata</taxon>
    </lineage>
</organism>
<dbReference type="RefSeq" id="WP_162672523.1">
    <property type="nucleotide sequence ID" value="NZ_LR593886.1"/>
</dbReference>
<dbReference type="AlphaFoldDB" id="A0A6P2DJC2"/>
<gene>
    <name evidence="1" type="ORF">SOIL9_77700</name>
</gene>
<keyword evidence="2" id="KW-1185">Reference proteome</keyword>
<reference evidence="1 2" key="1">
    <citation type="submission" date="2019-05" db="EMBL/GenBank/DDBJ databases">
        <authorList>
            <consortium name="Science for Life Laboratories"/>
        </authorList>
    </citation>
    <scope>NUCLEOTIDE SEQUENCE [LARGE SCALE GENOMIC DNA]</scope>
    <source>
        <strain evidence="1">Soil9</strain>
    </source>
</reference>
<protein>
    <submittedName>
        <fullName evidence="1">Uncharacterized protein</fullName>
    </submittedName>
</protein>
<evidence type="ECO:0000313" key="2">
    <source>
        <dbReference type="Proteomes" id="UP000464178"/>
    </source>
</evidence>
<dbReference type="KEGG" id="gms:SOIL9_77700"/>
<proteinExistence type="predicted"/>
<evidence type="ECO:0000313" key="1">
    <source>
        <dbReference type="EMBL" id="VTS01675.1"/>
    </source>
</evidence>
<dbReference type="EMBL" id="LR593886">
    <property type="protein sequence ID" value="VTS01675.1"/>
    <property type="molecule type" value="Genomic_DNA"/>
</dbReference>
<dbReference type="Proteomes" id="UP000464178">
    <property type="component" value="Chromosome"/>
</dbReference>
<accession>A0A6P2DJC2</accession>
<name>A0A6P2DJC2_9BACT</name>